<accession>A0A917IPF7</accession>
<dbReference type="InterPro" id="IPR009057">
    <property type="entry name" value="Homeodomain-like_sf"/>
</dbReference>
<evidence type="ECO:0000256" key="3">
    <source>
        <dbReference type="ARBA" id="ARBA00023163"/>
    </source>
</evidence>
<dbReference type="PANTHER" id="PTHR43280:SF32">
    <property type="entry name" value="TRANSCRIPTIONAL REGULATORY PROTEIN"/>
    <property type="match status" value="1"/>
</dbReference>
<evidence type="ECO:0000256" key="1">
    <source>
        <dbReference type="ARBA" id="ARBA00023015"/>
    </source>
</evidence>
<dbReference type="GO" id="GO:0043565">
    <property type="term" value="F:sequence-specific DNA binding"/>
    <property type="evidence" value="ECO:0007669"/>
    <property type="project" value="InterPro"/>
</dbReference>
<name>A0A917IPF7_9BACT</name>
<keyword evidence="6" id="KW-1185">Reference proteome</keyword>
<dbReference type="InterPro" id="IPR018060">
    <property type="entry name" value="HTH_AraC"/>
</dbReference>
<dbReference type="SUPFAM" id="SSF46689">
    <property type="entry name" value="Homeodomain-like"/>
    <property type="match status" value="1"/>
</dbReference>
<keyword evidence="3" id="KW-0804">Transcription</keyword>
<evidence type="ECO:0000259" key="4">
    <source>
        <dbReference type="PROSITE" id="PS01124"/>
    </source>
</evidence>
<evidence type="ECO:0000256" key="2">
    <source>
        <dbReference type="ARBA" id="ARBA00023125"/>
    </source>
</evidence>
<dbReference type="SMART" id="SM00342">
    <property type="entry name" value="HTH_ARAC"/>
    <property type="match status" value="1"/>
</dbReference>
<protein>
    <submittedName>
        <fullName evidence="5">AraC family transcriptional regulator</fullName>
    </submittedName>
</protein>
<dbReference type="Proteomes" id="UP000627292">
    <property type="component" value="Unassembled WGS sequence"/>
</dbReference>
<sequence length="293" mass="33878">MSKLKYPTFGIGNLVAEKSKDELWVADRFKQYLSNNPHLQVAHGHSYYHLLYFTQGSGEHVIDFTHYPVQKGAIYFMKPGQVHNWYFTVPADGYVINFSDGFFEQAFIRSQVLEHFPFWEPMAGPQVIQLPAPEQKKVEAVFEQILKEQTGQAAMNREMMAAMLLQLFITVKRSMPVAETLPVSYNATLMRNFQQLIERNYAVLKLPKEYAALLYITPNHLNALCKDHLGVSAGELIRKRILLEAKRLLVNLELSIHEIASRLNFQDSSYFIKFFKKDTGITPEAFRKQFQHV</sequence>
<dbReference type="SUPFAM" id="SSF51215">
    <property type="entry name" value="Regulatory protein AraC"/>
    <property type="match status" value="1"/>
</dbReference>
<dbReference type="GO" id="GO:0003700">
    <property type="term" value="F:DNA-binding transcription factor activity"/>
    <property type="evidence" value="ECO:0007669"/>
    <property type="project" value="InterPro"/>
</dbReference>
<dbReference type="EMBL" id="BMIB01000001">
    <property type="protein sequence ID" value="GGH58791.1"/>
    <property type="molecule type" value="Genomic_DNA"/>
</dbReference>
<dbReference type="Gene3D" id="2.60.120.10">
    <property type="entry name" value="Jelly Rolls"/>
    <property type="match status" value="1"/>
</dbReference>
<dbReference type="InterPro" id="IPR014710">
    <property type="entry name" value="RmlC-like_jellyroll"/>
</dbReference>
<dbReference type="Pfam" id="PF12833">
    <property type="entry name" value="HTH_18"/>
    <property type="match status" value="1"/>
</dbReference>
<keyword evidence="1" id="KW-0805">Transcription regulation</keyword>
<dbReference type="AlphaFoldDB" id="A0A917IPF7"/>
<dbReference type="PROSITE" id="PS01124">
    <property type="entry name" value="HTH_ARAC_FAMILY_2"/>
    <property type="match status" value="1"/>
</dbReference>
<feature type="domain" description="HTH araC/xylS-type" evidence="4">
    <location>
        <begin position="191"/>
        <end position="289"/>
    </location>
</feature>
<reference evidence="5" key="2">
    <citation type="submission" date="2020-09" db="EMBL/GenBank/DDBJ databases">
        <authorList>
            <person name="Sun Q."/>
            <person name="Zhou Y."/>
        </authorList>
    </citation>
    <scope>NUCLEOTIDE SEQUENCE</scope>
    <source>
        <strain evidence="5">CGMCC 1.15290</strain>
    </source>
</reference>
<evidence type="ECO:0000313" key="6">
    <source>
        <dbReference type="Proteomes" id="UP000627292"/>
    </source>
</evidence>
<dbReference type="PRINTS" id="PR00032">
    <property type="entry name" value="HTHARAC"/>
</dbReference>
<proteinExistence type="predicted"/>
<dbReference type="PANTHER" id="PTHR43280">
    <property type="entry name" value="ARAC-FAMILY TRANSCRIPTIONAL REGULATOR"/>
    <property type="match status" value="1"/>
</dbReference>
<dbReference type="InterPro" id="IPR003313">
    <property type="entry name" value="AraC-bd"/>
</dbReference>
<keyword evidence="2" id="KW-0238">DNA-binding</keyword>
<dbReference type="Gene3D" id="1.10.10.60">
    <property type="entry name" value="Homeodomain-like"/>
    <property type="match status" value="1"/>
</dbReference>
<reference evidence="5" key="1">
    <citation type="journal article" date="2014" name="Int. J. Syst. Evol. Microbiol.">
        <title>Complete genome sequence of Corynebacterium casei LMG S-19264T (=DSM 44701T), isolated from a smear-ripened cheese.</title>
        <authorList>
            <consortium name="US DOE Joint Genome Institute (JGI-PGF)"/>
            <person name="Walter F."/>
            <person name="Albersmeier A."/>
            <person name="Kalinowski J."/>
            <person name="Ruckert C."/>
        </authorList>
    </citation>
    <scope>NUCLEOTIDE SEQUENCE</scope>
    <source>
        <strain evidence="5">CGMCC 1.15290</strain>
    </source>
</reference>
<organism evidence="5 6">
    <name type="scientific">Filimonas zeae</name>
    <dbReference type="NCBI Taxonomy" id="1737353"/>
    <lineage>
        <taxon>Bacteria</taxon>
        <taxon>Pseudomonadati</taxon>
        <taxon>Bacteroidota</taxon>
        <taxon>Chitinophagia</taxon>
        <taxon>Chitinophagales</taxon>
        <taxon>Chitinophagaceae</taxon>
        <taxon>Filimonas</taxon>
    </lineage>
</organism>
<gene>
    <name evidence="5" type="ORF">GCM10011379_04850</name>
</gene>
<dbReference type="InterPro" id="IPR037923">
    <property type="entry name" value="HTH-like"/>
</dbReference>
<dbReference type="RefSeq" id="WP_188950369.1">
    <property type="nucleotide sequence ID" value="NZ_BMIB01000001.1"/>
</dbReference>
<dbReference type="InterPro" id="IPR020449">
    <property type="entry name" value="Tscrpt_reg_AraC-type_HTH"/>
</dbReference>
<evidence type="ECO:0000313" key="5">
    <source>
        <dbReference type="EMBL" id="GGH58791.1"/>
    </source>
</evidence>
<dbReference type="Pfam" id="PF02311">
    <property type="entry name" value="AraC_binding"/>
    <property type="match status" value="1"/>
</dbReference>
<comment type="caution">
    <text evidence="5">The sequence shown here is derived from an EMBL/GenBank/DDBJ whole genome shotgun (WGS) entry which is preliminary data.</text>
</comment>